<dbReference type="AlphaFoldDB" id="A0AAD6L5B5"/>
<evidence type="ECO:0000313" key="2">
    <source>
        <dbReference type="Proteomes" id="UP001162972"/>
    </source>
</evidence>
<reference evidence="1 2" key="1">
    <citation type="journal article" date="2023" name="Int. J. Mol. Sci.">
        <title>De Novo Assembly and Annotation of 11 Diverse Shrub Willow (Salix) Genomes Reveals Novel Gene Organization in Sex-Linked Regions.</title>
        <authorList>
            <person name="Hyden B."/>
            <person name="Feng K."/>
            <person name="Yates T.B."/>
            <person name="Jawdy S."/>
            <person name="Cereghino C."/>
            <person name="Smart L.B."/>
            <person name="Muchero W."/>
        </authorList>
    </citation>
    <scope>NUCLEOTIDE SEQUENCE [LARGE SCALE GENOMIC DNA]</scope>
    <source>
        <tissue evidence="1">Shoot tip</tissue>
    </source>
</reference>
<dbReference type="Proteomes" id="UP001162972">
    <property type="component" value="Chromosome 18"/>
</dbReference>
<protein>
    <submittedName>
        <fullName evidence="1">Uncharacterized protein</fullName>
    </submittedName>
</protein>
<evidence type="ECO:0000313" key="1">
    <source>
        <dbReference type="EMBL" id="KAJ6435564.1"/>
    </source>
</evidence>
<dbReference type="EMBL" id="JAPFFJ010000001">
    <property type="protein sequence ID" value="KAJ6435564.1"/>
    <property type="molecule type" value="Genomic_DNA"/>
</dbReference>
<feature type="non-terminal residue" evidence="1">
    <location>
        <position position="34"/>
    </location>
</feature>
<gene>
    <name evidence="1" type="ORF">OIU84_000711</name>
</gene>
<sequence>MRRQIRPETVQLPDVRSKGTWKCSILPLLIPPLD</sequence>
<organism evidence="1 2">
    <name type="scientific">Salix udensis</name>
    <dbReference type="NCBI Taxonomy" id="889485"/>
    <lineage>
        <taxon>Eukaryota</taxon>
        <taxon>Viridiplantae</taxon>
        <taxon>Streptophyta</taxon>
        <taxon>Embryophyta</taxon>
        <taxon>Tracheophyta</taxon>
        <taxon>Spermatophyta</taxon>
        <taxon>Magnoliopsida</taxon>
        <taxon>eudicotyledons</taxon>
        <taxon>Gunneridae</taxon>
        <taxon>Pentapetalae</taxon>
        <taxon>rosids</taxon>
        <taxon>fabids</taxon>
        <taxon>Malpighiales</taxon>
        <taxon>Salicaceae</taxon>
        <taxon>Saliceae</taxon>
        <taxon>Salix</taxon>
    </lineage>
</organism>
<accession>A0AAD6L5B5</accession>
<proteinExistence type="predicted"/>
<keyword evidence="2" id="KW-1185">Reference proteome</keyword>
<name>A0AAD6L5B5_9ROSI</name>
<comment type="caution">
    <text evidence="1">The sequence shown here is derived from an EMBL/GenBank/DDBJ whole genome shotgun (WGS) entry which is preliminary data.</text>
</comment>